<dbReference type="InterPro" id="IPR045659">
    <property type="entry name" value="LptD_2"/>
</dbReference>
<keyword evidence="3" id="KW-1185">Reference proteome</keyword>
<evidence type="ECO:0000259" key="1">
    <source>
        <dbReference type="Pfam" id="PF19838"/>
    </source>
</evidence>
<dbReference type="InterPro" id="IPR050218">
    <property type="entry name" value="LptD"/>
</dbReference>
<protein>
    <submittedName>
        <fullName evidence="2">LPS-assembly protein LptD</fullName>
    </submittedName>
</protein>
<dbReference type="GO" id="GO:1990351">
    <property type="term" value="C:transporter complex"/>
    <property type="evidence" value="ECO:0007669"/>
    <property type="project" value="TreeGrafter"/>
</dbReference>
<reference evidence="2" key="1">
    <citation type="submission" date="2022-09" db="EMBL/GenBank/DDBJ databases">
        <title>Aureispira anguillicida sp. nov., isolated from Leptocephalus of Japanese eel Anguilla japonica.</title>
        <authorList>
            <person name="Yuasa K."/>
            <person name="Mekata T."/>
            <person name="Ikunari K."/>
        </authorList>
    </citation>
    <scope>NUCLEOTIDE SEQUENCE</scope>
    <source>
        <strain evidence="2">EL160426</strain>
    </source>
</reference>
<dbReference type="Pfam" id="PF19838">
    <property type="entry name" value="LptD_2"/>
    <property type="match status" value="1"/>
</dbReference>
<dbReference type="KEGG" id="aup:AsAng_0039720"/>
<organism evidence="2 3">
    <name type="scientific">Aureispira anguillae</name>
    <dbReference type="NCBI Taxonomy" id="2864201"/>
    <lineage>
        <taxon>Bacteria</taxon>
        <taxon>Pseudomonadati</taxon>
        <taxon>Bacteroidota</taxon>
        <taxon>Saprospiria</taxon>
        <taxon>Saprospirales</taxon>
        <taxon>Saprospiraceae</taxon>
        <taxon>Aureispira</taxon>
    </lineage>
</organism>
<evidence type="ECO:0000313" key="2">
    <source>
        <dbReference type="EMBL" id="BDS13242.1"/>
    </source>
</evidence>
<gene>
    <name evidence="2" type="ORF">AsAng_0039720</name>
</gene>
<proteinExistence type="predicted"/>
<name>A0A916DV11_9BACT</name>
<dbReference type="GO" id="GO:0009279">
    <property type="term" value="C:cell outer membrane"/>
    <property type="evidence" value="ECO:0007669"/>
    <property type="project" value="TreeGrafter"/>
</dbReference>
<accession>A0A916DV11</accession>
<dbReference type="PANTHER" id="PTHR30189">
    <property type="entry name" value="LPS-ASSEMBLY PROTEIN"/>
    <property type="match status" value="1"/>
</dbReference>
<feature type="domain" description="LPS-assembly protein LptD central" evidence="1">
    <location>
        <begin position="326"/>
        <end position="813"/>
    </location>
</feature>
<dbReference type="AlphaFoldDB" id="A0A916DV11"/>
<sequence length="986" mass="111638">MALILQKYYKLFCFFTICSIFCSSCGFPYNTRQARQARKTKRIAQKQAKKQAKKGKLNPIDTVLNTTVDPFIQLDSTAITTSNPLVDSSSVVADSPVSDSTQPSIITLVKSDTIGLDSIANLMHTDSLIQDSTQLLVASDSMITDSLNGDAAINESMERTIQYSTDSLDLPVQYESADSMIYDLAERKVYLYNNAEVFYEQYNLKAGYIEFDFITNVATATCLLDSAGNEIQCPFFDDKTQKFTCRRIEFNFKTKKGKVYDASTQQGDGYLVSNATKFISQGGDSTTDNSQNILYSQGCLYTTCDAGHPHFGIRASKAKIIPGKLIVVGPSFLEIMGSPTPILLPFGFFPITKNKRSGLILSMDLDFSPRLGPGIREIGFYLGLSEYWDLKVTGDFYMRGSLRARAQSQYNIRYKGKGSVELGYTRLQVDEKGTPDYNLEQSFNLKWTHTQAPQAHPSQSFSATINFGTSDYYKNTFNDANSVLATTFNSNVSYNKRFLGTPFSLSARLSHSQNTKTHAMTITFPQLGLNMNQVFPFKRKNVSGKQRWYERIGFSYGLNASNTITTTDTAIFKVGGLEEAIQNMNYSVTHSPRLNFSFKLFKVINVQPSVNYTQQWFFYRNRQYLDPTPVVNPENPSDTTSFGTIEKYKEYGFYTTHRFSSGVNINTQIYATGNFNIGALKQVRAVFSPNIGFSWTPSYENAYDYFYDSVQYDTRYPDQLRRYNYFAFSPPSGKTALLTYSLGSRFEAKVKKGKRDSTIKEAYKKIVLIPTATISGNYNIAADSLHLSPINFNTSTTLFKKINVRFSATFDPYAANPENNSRLNTFEFNFSQGKRLVRVTSMSFNASTGINSKDLRNLFRKKGVKEDKNKKQFDLIRNINIGYNLIVQNRYIDGVDSTLVTANQLSFSGSINLSKGWAIRIGNIGYSFKDERITFPDFTFSRDLHCWQMGLSWQPERQTWNFFIRVKPGSLGFLEVPVKREFYEVF</sequence>
<dbReference type="EMBL" id="AP026867">
    <property type="protein sequence ID" value="BDS13242.1"/>
    <property type="molecule type" value="Genomic_DNA"/>
</dbReference>
<dbReference type="RefSeq" id="WP_264788529.1">
    <property type="nucleotide sequence ID" value="NZ_AP026867.1"/>
</dbReference>
<dbReference type="Proteomes" id="UP001060919">
    <property type="component" value="Chromosome"/>
</dbReference>
<evidence type="ECO:0000313" key="3">
    <source>
        <dbReference type="Proteomes" id="UP001060919"/>
    </source>
</evidence>
<dbReference type="PANTHER" id="PTHR30189:SF1">
    <property type="entry name" value="LPS-ASSEMBLY PROTEIN LPTD"/>
    <property type="match status" value="1"/>
</dbReference>